<gene>
    <name evidence="2" type="ORF">U14_01003</name>
</gene>
<accession>A0A0S6VWQ3</accession>
<dbReference type="Pfam" id="PF00561">
    <property type="entry name" value="Abhydrolase_1"/>
    <property type="match status" value="1"/>
</dbReference>
<dbReference type="InterPro" id="IPR029058">
    <property type="entry name" value="AB_hydrolase_fold"/>
</dbReference>
<evidence type="ECO:0000313" key="2">
    <source>
        <dbReference type="EMBL" id="GAK49779.1"/>
    </source>
</evidence>
<dbReference type="GO" id="GO:0016787">
    <property type="term" value="F:hydrolase activity"/>
    <property type="evidence" value="ECO:0007669"/>
    <property type="project" value="UniProtKB-KW"/>
</dbReference>
<dbReference type="AlphaFoldDB" id="A0A0S6VWQ3"/>
<dbReference type="Proteomes" id="UP000030700">
    <property type="component" value="Unassembled WGS sequence"/>
</dbReference>
<keyword evidence="3" id="KW-1185">Reference proteome</keyword>
<sequence>MLSHWTQHDIEINGVQLHYYRTGHGEKRPFVLVHGFSDSGLCWTPTARDLESEYDVIMPDMRGHGLSARVHPGETVDMAADVAELIRSLGLECPIVGGHSMGAMISFHVGVRFSNLISALILEDPPWWFSQSEHALNSDPAENPIAKWAKTLPNQTFEELLTQYRQDNPGWPDEMVRLMVEAKKQLDPAIIDMMVDVLRVLGPTWQTGIQQIVQPMLLIAANPELGGIVTPEVAASVRELNPHVTTVTIPDAGHLIRFDRYAAFMDALRAFLKQV</sequence>
<dbReference type="EMBL" id="DF820455">
    <property type="protein sequence ID" value="GAK49779.1"/>
    <property type="molecule type" value="Genomic_DNA"/>
</dbReference>
<organism evidence="2 3">
    <name type="scientific">Candidatus Moduliflexus flocculans</name>
    <dbReference type="NCBI Taxonomy" id="1499966"/>
    <lineage>
        <taxon>Bacteria</taxon>
        <taxon>Candidatus Moduliflexota</taxon>
        <taxon>Candidatus Moduliflexia</taxon>
        <taxon>Candidatus Moduliflexales</taxon>
        <taxon>Candidatus Moduliflexaceae</taxon>
    </lineage>
</organism>
<dbReference type="SUPFAM" id="SSF53474">
    <property type="entry name" value="alpha/beta-Hydrolases"/>
    <property type="match status" value="1"/>
</dbReference>
<dbReference type="HOGENOM" id="CLU_020336_50_4_0"/>
<evidence type="ECO:0000259" key="1">
    <source>
        <dbReference type="Pfam" id="PF00561"/>
    </source>
</evidence>
<dbReference type="STRING" id="1499966.U14_01003"/>
<dbReference type="Gene3D" id="3.40.50.1820">
    <property type="entry name" value="alpha/beta hydrolase"/>
    <property type="match status" value="1"/>
</dbReference>
<dbReference type="PANTHER" id="PTHR43798">
    <property type="entry name" value="MONOACYLGLYCEROL LIPASE"/>
    <property type="match status" value="1"/>
</dbReference>
<dbReference type="InterPro" id="IPR000073">
    <property type="entry name" value="AB_hydrolase_1"/>
</dbReference>
<evidence type="ECO:0000313" key="3">
    <source>
        <dbReference type="Proteomes" id="UP000030700"/>
    </source>
</evidence>
<keyword evidence="2" id="KW-0378">Hydrolase</keyword>
<feature type="domain" description="AB hydrolase-1" evidence="1">
    <location>
        <begin position="29"/>
        <end position="259"/>
    </location>
</feature>
<reference evidence="2 3" key="1">
    <citation type="journal article" date="2015" name="PeerJ">
        <title>First genomic representation of candidate bacterial phylum KSB3 points to enhanced environmental sensing as a trigger of wastewater bulking.</title>
        <authorList>
            <person name="Sekiguchi Y."/>
            <person name="Ohashi A."/>
            <person name="Parks D.H."/>
            <person name="Yamauchi T."/>
            <person name="Tyson G.W."/>
            <person name="Hugenholtz P."/>
        </authorList>
    </citation>
    <scope>NUCLEOTIDE SEQUENCE [LARGE SCALE GENOMIC DNA]</scope>
</reference>
<name>A0A0S6VWQ3_9BACT</name>
<protein>
    <submittedName>
        <fullName evidence="2">Alpha/beta hydrolase fold protein</fullName>
    </submittedName>
</protein>
<dbReference type="InterPro" id="IPR050266">
    <property type="entry name" value="AB_hydrolase_sf"/>
</dbReference>
<proteinExistence type="predicted"/>